<evidence type="ECO:0000313" key="1">
    <source>
        <dbReference type="EMBL" id="HAC7014940.1"/>
    </source>
</evidence>
<reference evidence="1" key="2">
    <citation type="submission" date="2018-07" db="EMBL/GenBank/DDBJ databases">
        <authorList>
            <consortium name="NCBI Pathogen Detection Project"/>
        </authorList>
    </citation>
    <scope>NUCLEOTIDE SEQUENCE</scope>
    <source>
        <strain evidence="1">Salmonella enterica</strain>
    </source>
</reference>
<gene>
    <name evidence="1" type="ORF">G0E07_01585</name>
</gene>
<dbReference type="EMBL" id="DAAMJZ010000002">
    <property type="protein sequence ID" value="HAC7014940.1"/>
    <property type="molecule type" value="Genomic_DNA"/>
</dbReference>
<name>A0A5H6JKK6_SALET</name>
<comment type="caution">
    <text evidence="1">The sequence shown here is derived from an EMBL/GenBank/DDBJ whole genome shotgun (WGS) entry which is preliminary data.</text>
</comment>
<protein>
    <submittedName>
        <fullName evidence="1">Uncharacterized protein</fullName>
    </submittedName>
</protein>
<sequence>MTIRTQSRTPKYEMTRSDIARYKEREREILTVESVTRALIEKGIEPQMTLKAFAQRFRNGDLKSVQTDADRGILITTSKGKNYQRCVDMVAYFSGGFMNFFKQK</sequence>
<accession>A0A5H6JKK6</accession>
<reference evidence="1" key="1">
    <citation type="journal article" date="2018" name="Genome Biol.">
        <title>SKESA: strategic k-mer extension for scrupulous assemblies.</title>
        <authorList>
            <person name="Souvorov A."/>
            <person name="Agarwala R."/>
            <person name="Lipman D.J."/>
        </authorList>
    </citation>
    <scope>NUCLEOTIDE SEQUENCE</scope>
    <source>
        <strain evidence="1">Salmonella enterica</strain>
    </source>
</reference>
<organism evidence="1">
    <name type="scientific">Salmonella enterica subsp. enterica serovar Napoli</name>
    <dbReference type="NCBI Taxonomy" id="1151001"/>
    <lineage>
        <taxon>Bacteria</taxon>
        <taxon>Pseudomonadati</taxon>
        <taxon>Pseudomonadota</taxon>
        <taxon>Gammaproteobacteria</taxon>
        <taxon>Enterobacterales</taxon>
        <taxon>Enterobacteriaceae</taxon>
        <taxon>Salmonella</taxon>
    </lineage>
</organism>
<dbReference type="RefSeq" id="WP_048590821.1">
    <property type="nucleotide sequence ID" value="NZ_LFIH01000038.1"/>
</dbReference>
<dbReference type="AlphaFoldDB" id="A0A5H6JKK6"/>
<proteinExistence type="predicted"/>